<evidence type="ECO:0000256" key="1">
    <source>
        <dbReference type="ARBA" id="ARBA00022801"/>
    </source>
</evidence>
<dbReference type="AlphaFoldDB" id="A0A9W9G4T5"/>
<protein>
    <recommendedName>
        <fullName evidence="3">Serine hydrolase domain-containing protein</fullName>
    </recommendedName>
</protein>
<feature type="transmembrane region" description="Helical" evidence="2">
    <location>
        <begin position="136"/>
        <end position="156"/>
    </location>
</feature>
<dbReference type="PANTHER" id="PTHR48070:SF6">
    <property type="entry name" value="ESTERASE OVCA2"/>
    <property type="match status" value="1"/>
</dbReference>
<dbReference type="OrthoDB" id="2094269at2759"/>
<sequence length="274" mass="30530">MGTDESNSLPRPRAKILMLHGNGQSGGYFHSKTRRIRDGLHQAFTTSISGKERPYFPEGLEFLYPDAPLPLPDNSSVEDSANHDDNFQSLLTLYDNYDARSSSRVWGYGDPASDELVGLELTFRYLLGIMRTEGPFIGVMGFSTGACLAAVLAGLLERKDGCDFQDEGLKTQHPQLQFAICFSGFKLTHPKFKSVYPSQISTPILHLAGIYDFWIPSSETNTLAETCANGKMIYFEGAHYVPRGEDAVTTVVNFIKESLNWDDEPAHMDDWVDI</sequence>
<organism evidence="4 5">
    <name type="scientific">Penicillium argentinense</name>
    <dbReference type="NCBI Taxonomy" id="1131581"/>
    <lineage>
        <taxon>Eukaryota</taxon>
        <taxon>Fungi</taxon>
        <taxon>Dikarya</taxon>
        <taxon>Ascomycota</taxon>
        <taxon>Pezizomycotina</taxon>
        <taxon>Eurotiomycetes</taxon>
        <taxon>Eurotiomycetidae</taxon>
        <taxon>Eurotiales</taxon>
        <taxon>Aspergillaceae</taxon>
        <taxon>Penicillium</taxon>
    </lineage>
</organism>
<reference evidence="4" key="1">
    <citation type="submission" date="2022-11" db="EMBL/GenBank/DDBJ databases">
        <authorList>
            <person name="Petersen C."/>
        </authorList>
    </citation>
    <scope>NUCLEOTIDE SEQUENCE</scope>
    <source>
        <strain evidence="4">IBT 30761</strain>
    </source>
</reference>
<comment type="caution">
    <text evidence="4">The sequence shown here is derived from an EMBL/GenBank/DDBJ whole genome shotgun (WGS) entry which is preliminary data.</text>
</comment>
<dbReference type="GeneID" id="81351539"/>
<reference evidence="4" key="2">
    <citation type="journal article" date="2023" name="IMA Fungus">
        <title>Comparative genomic study of the Penicillium genus elucidates a diverse pangenome and 15 lateral gene transfer events.</title>
        <authorList>
            <person name="Petersen C."/>
            <person name="Sorensen T."/>
            <person name="Nielsen M.R."/>
            <person name="Sondergaard T.E."/>
            <person name="Sorensen J.L."/>
            <person name="Fitzpatrick D.A."/>
            <person name="Frisvad J.C."/>
            <person name="Nielsen K.L."/>
        </authorList>
    </citation>
    <scope>NUCLEOTIDE SEQUENCE</scope>
    <source>
        <strain evidence="4">IBT 30761</strain>
    </source>
</reference>
<dbReference type="GO" id="GO:0016787">
    <property type="term" value="F:hydrolase activity"/>
    <property type="evidence" value="ECO:0007669"/>
    <property type="project" value="UniProtKB-KW"/>
</dbReference>
<feature type="domain" description="Serine hydrolase" evidence="3">
    <location>
        <begin position="14"/>
        <end position="249"/>
    </location>
</feature>
<keyword evidence="5" id="KW-1185">Reference proteome</keyword>
<dbReference type="InterPro" id="IPR029058">
    <property type="entry name" value="AB_hydrolase_fold"/>
</dbReference>
<dbReference type="EMBL" id="JAPQKI010000001">
    <property type="protein sequence ID" value="KAJ5112011.1"/>
    <property type="molecule type" value="Genomic_DNA"/>
</dbReference>
<dbReference type="GO" id="GO:0017000">
    <property type="term" value="P:antibiotic biosynthetic process"/>
    <property type="evidence" value="ECO:0007669"/>
    <property type="project" value="UniProtKB-ARBA"/>
</dbReference>
<accession>A0A9W9G4T5</accession>
<dbReference type="Proteomes" id="UP001149074">
    <property type="component" value="Unassembled WGS sequence"/>
</dbReference>
<keyword evidence="2" id="KW-1133">Transmembrane helix</keyword>
<dbReference type="InterPro" id="IPR005645">
    <property type="entry name" value="FSH-like_dom"/>
</dbReference>
<keyword evidence="2" id="KW-0472">Membrane</keyword>
<name>A0A9W9G4T5_9EURO</name>
<keyword evidence="2" id="KW-0812">Transmembrane</keyword>
<dbReference type="PANTHER" id="PTHR48070">
    <property type="entry name" value="ESTERASE OVCA2"/>
    <property type="match status" value="1"/>
</dbReference>
<evidence type="ECO:0000256" key="2">
    <source>
        <dbReference type="SAM" id="Phobius"/>
    </source>
</evidence>
<evidence type="ECO:0000313" key="4">
    <source>
        <dbReference type="EMBL" id="KAJ5112011.1"/>
    </source>
</evidence>
<dbReference type="RefSeq" id="XP_056479784.1">
    <property type="nucleotide sequence ID" value="XM_056612560.1"/>
</dbReference>
<dbReference type="GO" id="GO:0005634">
    <property type="term" value="C:nucleus"/>
    <property type="evidence" value="ECO:0007669"/>
    <property type="project" value="TreeGrafter"/>
</dbReference>
<dbReference type="SUPFAM" id="SSF53474">
    <property type="entry name" value="alpha/beta-Hydrolases"/>
    <property type="match status" value="1"/>
</dbReference>
<proteinExistence type="predicted"/>
<dbReference type="Gene3D" id="3.40.50.1820">
    <property type="entry name" value="alpha/beta hydrolase"/>
    <property type="match status" value="1"/>
</dbReference>
<evidence type="ECO:0000313" key="5">
    <source>
        <dbReference type="Proteomes" id="UP001149074"/>
    </source>
</evidence>
<dbReference type="InterPro" id="IPR050593">
    <property type="entry name" value="LovG"/>
</dbReference>
<dbReference type="Pfam" id="PF03959">
    <property type="entry name" value="FSH1"/>
    <property type="match status" value="1"/>
</dbReference>
<dbReference type="GO" id="GO:0019748">
    <property type="term" value="P:secondary metabolic process"/>
    <property type="evidence" value="ECO:0007669"/>
    <property type="project" value="TreeGrafter"/>
</dbReference>
<dbReference type="GO" id="GO:0072330">
    <property type="term" value="P:monocarboxylic acid biosynthetic process"/>
    <property type="evidence" value="ECO:0007669"/>
    <property type="project" value="UniProtKB-ARBA"/>
</dbReference>
<evidence type="ECO:0000259" key="3">
    <source>
        <dbReference type="Pfam" id="PF03959"/>
    </source>
</evidence>
<gene>
    <name evidence="4" type="ORF">N7532_000056</name>
</gene>
<keyword evidence="1" id="KW-0378">Hydrolase</keyword>
<dbReference type="GO" id="GO:0005737">
    <property type="term" value="C:cytoplasm"/>
    <property type="evidence" value="ECO:0007669"/>
    <property type="project" value="TreeGrafter"/>
</dbReference>